<comment type="caution">
    <text evidence="3">The sequence shown here is derived from an EMBL/GenBank/DDBJ whole genome shotgun (WGS) entry which is preliminary data.</text>
</comment>
<dbReference type="SUPFAM" id="SSF54160">
    <property type="entry name" value="Chromo domain-like"/>
    <property type="match status" value="1"/>
</dbReference>
<dbReference type="InterPro" id="IPR000953">
    <property type="entry name" value="Chromo/chromo_shadow_dom"/>
</dbReference>
<dbReference type="GO" id="GO:0006338">
    <property type="term" value="P:chromatin remodeling"/>
    <property type="evidence" value="ECO:0007669"/>
    <property type="project" value="UniProtKB-ARBA"/>
</dbReference>
<sequence length="476" mass="53856">MPAIRTDSSGTNRALHPRGSPDSVLSNAVTASSGSQSTQRRSRRFICDASTPESALTSLSPTPEPQIPTIVVCGRVLEPTVVFDTLWRWLVKRKNIDDKRRKGMPAPWTDDPILRKYKFCHAYRVLDRTSQFVVTDVIEKGSQDRTELLFRILLFNCFNRIETWKLLEDALGGKLTFAEYDIHKYDRILSRAIERKVSLYTAAYIKIAKRFEYDTNHMGHLQMLEVFMRDLPSVLEKPAFAANVYEQIAAYPGMAAFTSYQLMLSLSYSSLLNFAANDFVVPGPGASSGLAKMFGASLRHAADVVPDIETQVLRYMAEHQREHFARLGLDFSFLRDAAGKVLELSVADLEHAVCEVDKYARLAHPQIAGTSKSRTELRGQFCASPEGLPAMPALPRAWAHPARRTARVRLGPTVVDQRYCCVKITDERGAGREVEYLVWWFGYTKPTWEPRKTMLKDAPELVKDYAKTKKTTKTRH</sequence>
<feature type="domain" description="Chromo" evidence="2">
    <location>
        <begin position="419"/>
        <end position="476"/>
    </location>
</feature>
<name>A0AAD7IGQ8_9AGAR</name>
<evidence type="ECO:0000259" key="2">
    <source>
        <dbReference type="PROSITE" id="PS50013"/>
    </source>
</evidence>
<feature type="region of interest" description="Disordered" evidence="1">
    <location>
        <begin position="1"/>
        <end position="43"/>
    </location>
</feature>
<feature type="compositionally biased region" description="Polar residues" evidence="1">
    <location>
        <begin position="1"/>
        <end position="12"/>
    </location>
</feature>
<dbReference type="Gene3D" id="2.40.50.40">
    <property type="match status" value="1"/>
</dbReference>
<evidence type="ECO:0000313" key="4">
    <source>
        <dbReference type="Proteomes" id="UP001215280"/>
    </source>
</evidence>
<dbReference type="AlphaFoldDB" id="A0AAD7IGQ8"/>
<organism evidence="3 4">
    <name type="scientific">Mycena maculata</name>
    <dbReference type="NCBI Taxonomy" id="230809"/>
    <lineage>
        <taxon>Eukaryota</taxon>
        <taxon>Fungi</taxon>
        <taxon>Dikarya</taxon>
        <taxon>Basidiomycota</taxon>
        <taxon>Agaricomycotina</taxon>
        <taxon>Agaricomycetes</taxon>
        <taxon>Agaricomycetidae</taxon>
        <taxon>Agaricales</taxon>
        <taxon>Marasmiineae</taxon>
        <taxon>Mycenaceae</taxon>
        <taxon>Mycena</taxon>
    </lineage>
</organism>
<dbReference type="InterPro" id="IPR040684">
    <property type="entry name" value="HMUDK_hel"/>
</dbReference>
<protein>
    <recommendedName>
        <fullName evidence="2">Chromo domain-containing protein</fullName>
    </recommendedName>
</protein>
<reference evidence="3" key="1">
    <citation type="submission" date="2023-03" db="EMBL/GenBank/DDBJ databases">
        <title>Massive genome expansion in bonnet fungi (Mycena s.s.) driven by repeated elements and novel gene families across ecological guilds.</title>
        <authorList>
            <consortium name="Lawrence Berkeley National Laboratory"/>
            <person name="Harder C.B."/>
            <person name="Miyauchi S."/>
            <person name="Viragh M."/>
            <person name="Kuo A."/>
            <person name="Thoen E."/>
            <person name="Andreopoulos B."/>
            <person name="Lu D."/>
            <person name="Skrede I."/>
            <person name="Drula E."/>
            <person name="Henrissat B."/>
            <person name="Morin E."/>
            <person name="Kohler A."/>
            <person name="Barry K."/>
            <person name="LaButti K."/>
            <person name="Morin E."/>
            <person name="Salamov A."/>
            <person name="Lipzen A."/>
            <person name="Mereny Z."/>
            <person name="Hegedus B."/>
            <person name="Baldrian P."/>
            <person name="Stursova M."/>
            <person name="Weitz H."/>
            <person name="Taylor A."/>
            <person name="Grigoriev I.V."/>
            <person name="Nagy L.G."/>
            <person name="Martin F."/>
            <person name="Kauserud H."/>
        </authorList>
    </citation>
    <scope>NUCLEOTIDE SEQUENCE</scope>
    <source>
        <strain evidence="3">CBHHK188m</strain>
    </source>
</reference>
<evidence type="ECO:0000313" key="3">
    <source>
        <dbReference type="EMBL" id="KAJ7742737.1"/>
    </source>
</evidence>
<proteinExistence type="predicted"/>
<dbReference type="Proteomes" id="UP001215280">
    <property type="component" value="Unassembled WGS sequence"/>
</dbReference>
<evidence type="ECO:0000256" key="1">
    <source>
        <dbReference type="SAM" id="MobiDB-lite"/>
    </source>
</evidence>
<accession>A0AAD7IGQ8</accession>
<dbReference type="PROSITE" id="PS50013">
    <property type="entry name" value="CHROMO_2"/>
    <property type="match status" value="1"/>
</dbReference>
<dbReference type="CDD" id="cd00024">
    <property type="entry name" value="CD_CSD"/>
    <property type="match status" value="1"/>
</dbReference>
<dbReference type="InterPro" id="IPR016197">
    <property type="entry name" value="Chromo-like_dom_sf"/>
</dbReference>
<dbReference type="EMBL" id="JARJLG010000116">
    <property type="protein sequence ID" value="KAJ7742737.1"/>
    <property type="molecule type" value="Genomic_DNA"/>
</dbReference>
<keyword evidence="4" id="KW-1185">Reference proteome</keyword>
<dbReference type="Pfam" id="PF18723">
    <property type="entry name" value="HMUDK_hel"/>
    <property type="match status" value="1"/>
</dbReference>
<gene>
    <name evidence="3" type="ORF">DFH07DRAFT_750148</name>
</gene>